<accession>A0ABP7RBR7</accession>
<feature type="transmembrane region" description="Helical" evidence="5">
    <location>
        <begin position="40"/>
        <end position="58"/>
    </location>
</feature>
<dbReference type="PROSITE" id="PS50850">
    <property type="entry name" value="MFS"/>
    <property type="match status" value="1"/>
</dbReference>
<organism evidence="7 8">
    <name type="scientific">Allokutzneria multivorans</name>
    <dbReference type="NCBI Taxonomy" id="1142134"/>
    <lineage>
        <taxon>Bacteria</taxon>
        <taxon>Bacillati</taxon>
        <taxon>Actinomycetota</taxon>
        <taxon>Actinomycetes</taxon>
        <taxon>Pseudonocardiales</taxon>
        <taxon>Pseudonocardiaceae</taxon>
        <taxon>Allokutzneria</taxon>
    </lineage>
</organism>
<evidence type="ECO:0000256" key="5">
    <source>
        <dbReference type="SAM" id="Phobius"/>
    </source>
</evidence>
<proteinExistence type="predicted"/>
<evidence type="ECO:0000256" key="1">
    <source>
        <dbReference type="ARBA" id="ARBA00004651"/>
    </source>
</evidence>
<dbReference type="InterPro" id="IPR011701">
    <property type="entry name" value="MFS"/>
</dbReference>
<dbReference type="EMBL" id="BAABAL010000005">
    <property type="protein sequence ID" value="GAA3995058.1"/>
    <property type="molecule type" value="Genomic_DNA"/>
</dbReference>
<dbReference type="Proteomes" id="UP001501747">
    <property type="component" value="Unassembled WGS sequence"/>
</dbReference>
<evidence type="ECO:0000313" key="7">
    <source>
        <dbReference type="EMBL" id="GAA3995058.1"/>
    </source>
</evidence>
<dbReference type="Pfam" id="PF07690">
    <property type="entry name" value="MFS_1"/>
    <property type="match status" value="1"/>
</dbReference>
<keyword evidence="8" id="KW-1185">Reference proteome</keyword>
<name>A0ABP7RBR7_9PSEU</name>
<dbReference type="PANTHER" id="PTHR23542:SF1">
    <property type="entry name" value="MAJOR FACILITATOR SUPERFAMILY (MFS) PROFILE DOMAIN-CONTAINING PROTEIN"/>
    <property type="match status" value="1"/>
</dbReference>
<keyword evidence="3 5" id="KW-1133">Transmembrane helix</keyword>
<dbReference type="InterPro" id="IPR036259">
    <property type="entry name" value="MFS_trans_sf"/>
</dbReference>
<evidence type="ECO:0000256" key="4">
    <source>
        <dbReference type="ARBA" id="ARBA00023136"/>
    </source>
</evidence>
<gene>
    <name evidence="7" type="ORF">GCM10022247_13550</name>
</gene>
<feature type="transmembrane region" description="Helical" evidence="5">
    <location>
        <begin position="239"/>
        <end position="262"/>
    </location>
</feature>
<feature type="transmembrane region" description="Helical" evidence="5">
    <location>
        <begin position="96"/>
        <end position="116"/>
    </location>
</feature>
<comment type="subcellular location">
    <subcellularLocation>
        <location evidence="1">Cell membrane</location>
        <topology evidence="1">Multi-pass membrane protein</topology>
    </subcellularLocation>
</comment>
<feature type="transmembrane region" description="Helical" evidence="5">
    <location>
        <begin position="64"/>
        <end position="84"/>
    </location>
</feature>
<sequence length="434" mass="44921">MVPPYQFSGILVRVSQNASLADYRTALTAPGARGPVLTSLLARLPVAMVGIALLFYVQRVSGSFAAASLVSAGALVGVAMGSVLQGRLVDLVGPTRVLLTASALFSVMVTAEILAIESGAPAWLMAVLALALGTSQPMVGSSSRSLWTRLLPPGSARQAAYSYEAISMEVFFILGPGLAGLFTALPWAGTGVLLGAVCEVVGATGFALTRTVRAWRPRSDERASVGMLGALSTPGMRTVAIAALGFGVTIGFVEVAVPAAATHAGHEALGGVLLSVWSVSSVIFGVLYGSRPWPRPIYLRLPVLLGGFSVLVTLLAIPTTLIGLAVALFVVGTLITPQAMTHSAAIEEVALPGTATEAFGWVITAVTVGLAFGQLLSGQLIELFGPPAAFLASAFFGLVIASVVWLRRHSVRDSRQWLENAASCTRDEVELAGR</sequence>
<reference evidence="8" key="1">
    <citation type="journal article" date="2019" name="Int. J. Syst. Evol. Microbiol.">
        <title>The Global Catalogue of Microorganisms (GCM) 10K type strain sequencing project: providing services to taxonomists for standard genome sequencing and annotation.</title>
        <authorList>
            <consortium name="The Broad Institute Genomics Platform"/>
            <consortium name="The Broad Institute Genome Sequencing Center for Infectious Disease"/>
            <person name="Wu L."/>
            <person name="Ma J."/>
        </authorList>
    </citation>
    <scope>NUCLEOTIDE SEQUENCE [LARGE SCALE GENOMIC DNA]</scope>
    <source>
        <strain evidence="8">JCM 17342</strain>
    </source>
</reference>
<feature type="transmembrane region" description="Helical" evidence="5">
    <location>
        <begin position="358"/>
        <end position="376"/>
    </location>
</feature>
<feature type="transmembrane region" description="Helical" evidence="5">
    <location>
        <begin position="388"/>
        <end position="406"/>
    </location>
</feature>
<feature type="transmembrane region" description="Helical" evidence="5">
    <location>
        <begin position="122"/>
        <end position="140"/>
    </location>
</feature>
<feature type="domain" description="Major facilitator superfamily (MFS) profile" evidence="6">
    <location>
        <begin position="31"/>
        <end position="412"/>
    </location>
</feature>
<feature type="transmembrane region" description="Helical" evidence="5">
    <location>
        <begin position="161"/>
        <end position="181"/>
    </location>
</feature>
<evidence type="ECO:0000259" key="6">
    <source>
        <dbReference type="PROSITE" id="PS50850"/>
    </source>
</evidence>
<feature type="transmembrane region" description="Helical" evidence="5">
    <location>
        <begin position="187"/>
        <end position="208"/>
    </location>
</feature>
<dbReference type="InterPro" id="IPR020846">
    <property type="entry name" value="MFS_dom"/>
</dbReference>
<protein>
    <submittedName>
        <fullName evidence="7">MFS transporter</fullName>
    </submittedName>
</protein>
<comment type="caution">
    <text evidence="7">The sequence shown here is derived from an EMBL/GenBank/DDBJ whole genome shotgun (WGS) entry which is preliminary data.</text>
</comment>
<keyword evidence="2 5" id="KW-0812">Transmembrane</keyword>
<evidence type="ECO:0000256" key="3">
    <source>
        <dbReference type="ARBA" id="ARBA00022989"/>
    </source>
</evidence>
<feature type="transmembrane region" description="Helical" evidence="5">
    <location>
        <begin position="268"/>
        <end position="290"/>
    </location>
</feature>
<evidence type="ECO:0000256" key="2">
    <source>
        <dbReference type="ARBA" id="ARBA00022692"/>
    </source>
</evidence>
<dbReference type="PANTHER" id="PTHR23542">
    <property type="match status" value="1"/>
</dbReference>
<keyword evidence="4 5" id="KW-0472">Membrane</keyword>
<dbReference type="Gene3D" id="1.20.1250.20">
    <property type="entry name" value="MFS general substrate transporter like domains"/>
    <property type="match status" value="1"/>
</dbReference>
<dbReference type="SUPFAM" id="SSF103473">
    <property type="entry name" value="MFS general substrate transporter"/>
    <property type="match status" value="1"/>
</dbReference>
<evidence type="ECO:0000313" key="8">
    <source>
        <dbReference type="Proteomes" id="UP001501747"/>
    </source>
</evidence>